<dbReference type="Pfam" id="PF20408">
    <property type="entry name" value="Abhydrolase_11"/>
    <property type="match status" value="1"/>
</dbReference>
<reference evidence="2 3" key="1">
    <citation type="submission" date="2023-03" db="EMBL/GenBank/DDBJ databases">
        <title>Draft genome sequence of Thalassotalea insulae KCTC 62186T.</title>
        <authorList>
            <person name="Sawabe T."/>
        </authorList>
    </citation>
    <scope>NUCLEOTIDE SEQUENCE [LARGE SCALE GENOMIC DNA]</scope>
    <source>
        <strain evidence="2 3">KCTC 62186</strain>
    </source>
</reference>
<organism evidence="2 3">
    <name type="scientific">Thalassotalea insulae</name>
    <dbReference type="NCBI Taxonomy" id="2056778"/>
    <lineage>
        <taxon>Bacteria</taxon>
        <taxon>Pseudomonadati</taxon>
        <taxon>Pseudomonadota</taxon>
        <taxon>Gammaproteobacteria</taxon>
        <taxon>Alteromonadales</taxon>
        <taxon>Colwelliaceae</taxon>
        <taxon>Thalassotalea</taxon>
    </lineage>
</organism>
<evidence type="ECO:0000313" key="2">
    <source>
        <dbReference type="EMBL" id="GLX79971.1"/>
    </source>
</evidence>
<keyword evidence="2" id="KW-0378">Hydrolase</keyword>
<gene>
    <name evidence="2" type="ORF">tinsulaeT_33110</name>
</gene>
<dbReference type="EMBL" id="BSST01000001">
    <property type="protein sequence ID" value="GLX79971.1"/>
    <property type="molecule type" value="Genomic_DNA"/>
</dbReference>
<name>A0ABQ6H0K6_9GAMM</name>
<feature type="domain" description="KANL3/Tex30 alpha/beta hydrolase-like" evidence="1">
    <location>
        <begin position="15"/>
        <end position="207"/>
    </location>
</feature>
<dbReference type="RefSeq" id="WP_284245923.1">
    <property type="nucleotide sequence ID" value="NZ_BSST01000001.1"/>
</dbReference>
<keyword evidence="3" id="KW-1185">Reference proteome</keyword>
<proteinExistence type="predicted"/>
<evidence type="ECO:0000259" key="1">
    <source>
        <dbReference type="Pfam" id="PF20408"/>
    </source>
</evidence>
<dbReference type="InterPro" id="IPR029058">
    <property type="entry name" value="AB_hydrolase_fold"/>
</dbReference>
<sequence>MTTPSLLKKEVNNARAYVVFAHGAGADKDSEFIEQISIRLNQRAINVLCFNFYYMDKRLLDGKRYPPDRMPKLLSCFEQVLTQVTTELPIFLMGKSMGGRVAATIAGQVLKGVKGVICLGYPFHPQKQPQKLRLEPLQQTQLPVLVVQGDRDALGCRAEIADYQLSELCQINFLPDGDHDLKPRKKSGFSHQAHLDSAVDMIESFINEQR</sequence>
<comment type="caution">
    <text evidence="2">The sequence shown here is derived from an EMBL/GenBank/DDBJ whole genome shotgun (WGS) entry which is preliminary data.</text>
</comment>
<protein>
    <submittedName>
        <fullName evidence="2">Alpha/beta hydrolase</fullName>
    </submittedName>
</protein>
<dbReference type="GO" id="GO:0016787">
    <property type="term" value="F:hydrolase activity"/>
    <property type="evidence" value="ECO:0007669"/>
    <property type="project" value="UniProtKB-KW"/>
</dbReference>
<dbReference type="Gene3D" id="3.40.50.1820">
    <property type="entry name" value="alpha/beta hydrolase"/>
    <property type="match status" value="1"/>
</dbReference>
<dbReference type="PANTHER" id="PTHR13136:SF11">
    <property type="entry name" value="TESTIS-EXPRESSED PROTEIN 30"/>
    <property type="match status" value="1"/>
</dbReference>
<evidence type="ECO:0000313" key="3">
    <source>
        <dbReference type="Proteomes" id="UP001157186"/>
    </source>
</evidence>
<dbReference type="PANTHER" id="PTHR13136">
    <property type="entry name" value="TESTIS DEVELOPMENT PROTEIN PRTD"/>
    <property type="match status" value="1"/>
</dbReference>
<accession>A0ABQ6H0K6</accession>
<dbReference type="InterPro" id="IPR026555">
    <property type="entry name" value="NSL3/Tex30"/>
</dbReference>
<dbReference type="Proteomes" id="UP001157186">
    <property type="component" value="Unassembled WGS sequence"/>
</dbReference>
<dbReference type="InterPro" id="IPR046879">
    <property type="entry name" value="KANL3/Tex30_Abhydrolase"/>
</dbReference>
<dbReference type="SUPFAM" id="SSF53474">
    <property type="entry name" value="alpha/beta-Hydrolases"/>
    <property type="match status" value="1"/>
</dbReference>